<dbReference type="Gene3D" id="2.10.230.10">
    <property type="entry name" value="Heat shock protein DnaJ, cysteine-rich domain"/>
    <property type="match status" value="1"/>
</dbReference>
<protein>
    <submittedName>
        <fullName evidence="2">Uncharacterized protein</fullName>
    </submittedName>
</protein>
<dbReference type="AlphaFoldDB" id="A0A915NCQ1"/>
<organism evidence="1 2">
    <name type="scientific">Meloidogyne javanica</name>
    <name type="common">Root-knot nematode worm</name>
    <dbReference type="NCBI Taxonomy" id="6303"/>
    <lineage>
        <taxon>Eukaryota</taxon>
        <taxon>Metazoa</taxon>
        <taxon>Ecdysozoa</taxon>
        <taxon>Nematoda</taxon>
        <taxon>Chromadorea</taxon>
        <taxon>Rhabditida</taxon>
        <taxon>Tylenchina</taxon>
        <taxon>Tylenchomorpha</taxon>
        <taxon>Tylenchoidea</taxon>
        <taxon>Meloidogynidae</taxon>
        <taxon>Meloidogyninae</taxon>
        <taxon>Meloidogyne</taxon>
        <taxon>Meloidogyne incognita group</taxon>
    </lineage>
</organism>
<evidence type="ECO:0000313" key="1">
    <source>
        <dbReference type="Proteomes" id="UP000887561"/>
    </source>
</evidence>
<proteinExistence type="predicted"/>
<keyword evidence="1" id="KW-1185">Reference proteome</keyword>
<dbReference type="WBParaSite" id="scaffold94_cov186.g234">
    <property type="protein sequence ID" value="scaffold94_cov186.g234"/>
    <property type="gene ID" value="scaffold94_cov186.g234"/>
</dbReference>
<sequence length="245" mass="27865">MSATFVRGGRGVEVFNQQIGPGMIQRIQRNCSQCGGEGEDLYCRVVQYMHGKSTNMRPPQEPLIECLVCFDKFKFDEEKIIYCNSNSCDNLENESSSSTQIHPFCHHCILGLASAAVGEIPLAKGGIGLRCMMTGCDNPILYSEIYKLLPSEIQNKLEERMFEESIGMALLVNLESQIQLNILPINITKMEEDEETVGYWKTKLMELQEKAPKPIMVICQQKIVDKPYYYGKEFHGFIDREEAEK</sequence>
<evidence type="ECO:0000313" key="2">
    <source>
        <dbReference type="WBParaSite" id="scaffold94_cov186.g234"/>
    </source>
</evidence>
<accession>A0A915NCQ1</accession>
<dbReference type="Proteomes" id="UP000887561">
    <property type="component" value="Unplaced"/>
</dbReference>
<reference evidence="2" key="1">
    <citation type="submission" date="2022-11" db="UniProtKB">
        <authorList>
            <consortium name="WormBaseParasite"/>
        </authorList>
    </citation>
    <scope>IDENTIFICATION</scope>
</reference>
<name>A0A915NCQ1_MELJA</name>